<dbReference type="InterPro" id="IPR051477">
    <property type="entry name" value="Expansin_CellWall"/>
</dbReference>
<dbReference type="GO" id="GO:0050832">
    <property type="term" value="P:defense response to fungus"/>
    <property type="evidence" value="ECO:0007669"/>
    <property type="project" value="InterPro"/>
</dbReference>
<dbReference type="GO" id="GO:0042742">
    <property type="term" value="P:defense response to bacterium"/>
    <property type="evidence" value="ECO:0007669"/>
    <property type="project" value="InterPro"/>
</dbReference>
<dbReference type="CDD" id="cd22191">
    <property type="entry name" value="DPBB_RlpA_EXP_N-like"/>
    <property type="match status" value="1"/>
</dbReference>
<dbReference type="STRING" id="4846.A0A367IXC8"/>
<evidence type="ECO:0000256" key="2">
    <source>
        <dbReference type="SAM" id="SignalP"/>
    </source>
</evidence>
<reference evidence="4 5" key="1">
    <citation type="journal article" date="2018" name="G3 (Bethesda)">
        <title>Phylogenetic and Phylogenomic Definition of Rhizopus Species.</title>
        <authorList>
            <person name="Gryganskyi A.P."/>
            <person name="Golan J."/>
            <person name="Dolatabadi S."/>
            <person name="Mondo S."/>
            <person name="Robb S."/>
            <person name="Idnurm A."/>
            <person name="Muszewska A."/>
            <person name="Steczkiewicz K."/>
            <person name="Masonjones S."/>
            <person name="Liao H.L."/>
            <person name="Gajdeczka M.T."/>
            <person name="Anike F."/>
            <person name="Vuek A."/>
            <person name="Anishchenko I.M."/>
            <person name="Voigt K."/>
            <person name="de Hoog G.S."/>
            <person name="Smith M.E."/>
            <person name="Heitman J."/>
            <person name="Vilgalys R."/>
            <person name="Stajich J.E."/>
        </authorList>
    </citation>
    <scope>NUCLEOTIDE SEQUENCE [LARGE SCALE GENOMIC DNA]</scope>
    <source>
        <strain evidence="4 5">LSU 92-RS-03</strain>
    </source>
</reference>
<organism evidence="4 5">
    <name type="scientific">Rhizopus stolonifer</name>
    <name type="common">Rhizopus nigricans</name>
    <dbReference type="NCBI Taxonomy" id="4846"/>
    <lineage>
        <taxon>Eukaryota</taxon>
        <taxon>Fungi</taxon>
        <taxon>Fungi incertae sedis</taxon>
        <taxon>Mucoromycota</taxon>
        <taxon>Mucoromycotina</taxon>
        <taxon>Mucoromycetes</taxon>
        <taxon>Mucorales</taxon>
        <taxon>Mucorineae</taxon>
        <taxon>Rhizopodaceae</taxon>
        <taxon>Rhizopus</taxon>
    </lineage>
</organism>
<dbReference type="PANTHER" id="PTHR31836">
    <property type="match status" value="1"/>
</dbReference>
<evidence type="ECO:0000259" key="3">
    <source>
        <dbReference type="Pfam" id="PF00967"/>
    </source>
</evidence>
<feature type="domain" description="Barwin" evidence="3">
    <location>
        <begin position="73"/>
        <end position="140"/>
    </location>
</feature>
<comment type="caution">
    <text evidence="4">The sequence shown here is derived from an EMBL/GenBank/DDBJ whole genome shotgun (WGS) entry which is preliminary data.</text>
</comment>
<dbReference type="AlphaFoldDB" id="A0A367IXC8"/>
<keyword evidence="5" id="KW-1185">Reference proteome</keyword>
<dbReference type="Gene3D" id="2.40.40.10">
    <property type="entry name" value="RlpA-like domain"/>
    <property type="match status" value="1"/>
</dbReference>
<dbReference type="InterPro" id="IPR001153">
    <property type="entry name" value="Barwin_dom"/>
</dbReference>
<dbReference type="PANTHER" id="PTHR31836:SF22">
    <property type="entry name" value="RLPA-LIKE PROTEIN DOUBLE-PSI BETA-BARREL DOMAIN-CONTAINING PROTEIN"/>
    <property type="match status" value="1"/>
</dbReference>
<evidence type="ECO:0000313" key="5">
    <source>
        <dbReference type="Proteomes" id="UP000253551"/>
    </source>
</evidence>
<accession>A0A367IXC8</accession>
<proteinExistence type="predicted"/>
<evidence type="ECO:0000256" key="1">
    <source>
        <dbReference type="ARBA" id="ARBA00022729"/>
    </source>
</evidence>
<dbReference type="InterPro" id="IPR036908">
    <property type="entry name" value="RlpA-like_sf"/>
</dbReference>
<feature type="chain" id="PRO_5016851385" description="Barwin domain-containing protein" evidence="2">
    <location>
        <begin position="18"/>
        <end position="150"/>
    </location>
</feature>
<gene>
    <name evidence="4" type="ORF">CU098_004233</name>
</gene>
<dbReference type="Proteomes" id="UP000253551">
    <property type="component" value="Unassembled WGS sequence"/>
</dbReference>
<evidence type="ECO:0000313" key="4">
    <source>
        <dbReference type="EMBL" id="RCH82322.1"/>
    </source>
</evidence>
<name>A0A367IXC8_RHIST</name>
<keyword evidence="1 2" id="KW-0732">Signal</keyword>
<dbReference type="OrthoDB" id="623670at2759"/>
<feature type="signal peptide" evidence="2">
    <location>
        <begin position="1"/>
        <end position="17"/>
    </location>
</feature>
<dbReference type="SUPFAM" id="SSF50685">
    <property type="entry name" value="Barwin-like endoglucanases"/>
    <property type="match status" value="1"/>
</dbReference>
<dbReference type="EMBL" id="PJQM01005144">
    <property type="protein sequence ID" value="RCH82322.1"/>
    <property type="molecule type" value="Genomic_DNA"/>
</dbReference>
<protein>
    <recommendedName>
        <fullName evidence="3">Barwin domain-containing protein</fullName>
    </recommendedName>
</protein>
<sequence>MNLYWIILFTFISQAYAMQGIASMMNATQLLNKRDRGTWYTGEGLRNAACYGRNGMAPFNPSASDMIGAMAMRNLEQCYKCMQITNNRNTRLRIIVKIVDKCEACKIGGAVDLTPRAFKMLSRDGLNIGVLDISFKAVRCPKRRRLLPFL</sequence>
<dbReference type="Pfam" id="PF00967">
    <property type="entry name" value="Barwin"/>
    <property type="match status" value="1"/>
</dbReference>